<evidence type="ECO:0000256" key="1">
    <source>
        <dbReference type="ARBA" id="ARBA00023015"/>
    </source>
</evidence>
<keyword evidence="2" id="KW-0804">Transcription</keyword>
<dbReference type="AlphaFoldDB" id="A0ABD6AU81"/>
<gene>
    <name evidence="5" type="ORF">ACFSBT_06605</name>
</gene>
<dbReference type="Proteomes" id="UP001597187">
    <property type="component" value="Unassembled WGS sequence"/>
</dbReference>
<dbReference type="PANTHER" id="PTHR34236:SF1">
    <property type="entry name" value="DIMETHYL SULFOXIDE REDUCTASE TRANSCRIPTIONAL ACTIVATOR"/>
    <property type="match status" value="1"/>
</dbReference>
<evidence type="ECO:0000259" key="4">
    <source>
        <dbReference type="Pfam" id="PF15915"/>
    </source>
</evidence>
<feature type="domain" description="Bacterioopsin transcriptional activator GAF and HTH associated" evidence="4">
    <location>
        <begin position="6"/>
        <end position="132"/>
    </location>
</feature>
<dbReference type="InterPro" id="IPR031803">
    <property type="entry name" value="BAT_GAF/HTH-assoc"/>
</dbReference>
<dbReference type="Pfam" id="PF04967">
    <property type="entry name" value="HTH_10"/>
    <property type="match status" value="1"/>
</dbReference>
<dbReference type="EMBL" id="JBHUDC010000003">
    <property type="protein sequence ID" value="MFD1512950.1"/>
    <property type="molecule type" value="Genomic_DNA"/>
</dbReference>
<reference evidence="5 6" key="1">
    <citation type="journal article" date="2019" name="Int. J. Syst. Evol. Microbiol.">
        <title>The Global Catalogue of Microorganisms (GCM) 10K type strain sequencing project: providing services to taxonomists for standard genome sequencing and annotation.</title>
        <authorList>
            <consortium name="The Broad Institute Genomics Platform"/>
            <consortium name="The Broad Institute Genome Sequencing Center for Infectious Disease"/>
            <person name="Wu L."/>
            <person name="Ma J."/>
        </authorList>
    </citation>
    <scope>NUCLEOTIDE SEQUENCE [LARGE SCALE GENOMIC DNA]</scope>
    <source>
        <strain evidence="5 6">CGMCC 1.12563</strain>
    </source>
</reference>
<keyword evidence="6" id="KW-1185">Reference proteome</keyword>
<evidence type="ECO:0000256" key="2">
    <source>
        <dbReference type="ARBA" id="ARBA00023163"/>
    </source>
</evidence>
<comment type="caution">
    <text evidence="5">The sequence shown here is derived from an EMBL/GenBank/DDBJ whole genome shotgun (WGS) entry which is preliminary data.</text>
</comment>
<dbReference type="InterPro" id="IPR007050">
    <property type="entry name" value="HTH_bacterioopsin"/>
</dbReference>
<dbReference type="RefSeq" id="WP_250872925.1">
    <property type="nucleotide sequence ID" value="NZ_JALXFV010000003.1"/>
</dbReference>
<evidence type="ECO:0000313" key="6">
    <source>
        <dbReference type="Proteomes" id="UP001597187"/>
    </source>
</evidence>
<organism evidence="5 6">
    <name type="scientific">Halomarina rubra</name>
    <dbReference type="NCBI Taxonomy" id="2071873"/>
    <lineage>
        <taxon>Archaea</taxon>
        <taxon>Methanobacteriati</taxon>
        <taxon>Methanobacteriota</taxon>
        <taxon>Stenosarchaea group</taxon>
        <taxon>Halobacteria</taxon>
        <taxon>Halobacteriales</taxon>
        <taxon>Natronomonadaceae</taxon>
        <taxon>Halomarina</taxon>
    </lineage>
</organism>
<accession>A0ABD6AU81</accession>
<protein>
    <submittedName>
        <fullName evidence="5">Helix-turn-helix domain-containing protein</fullName>
    </submittedName>
</protein>
<evidence type="ECO:0000259" key="3">
    <source>
        <dbReference type="Pfam" id="PF04967"/>
    </source>
</evidence>
<evidence type="ECO:0000313" key="5">
    <source>
        <dbReference type="EMBL" id="MFD1512950.1"/>
    </source>
</evidence>
<keyword evidence="1" id="KW-0805">Transcription regulation</keyword>
<dbReference type="PANTHER" id="PTHR34236">
    <property type="entry name" value="DIMETHYL SULFOXIDE REDUCTASE TRANSCRIPTIONAL ACTIVATOR"/>
    <property type="match status" value="1"/>
</dbReference>
<dbReference type="Pfam" id="PF15915">
    <property type="entry name" value="BAT"/>
    <property type="match status" value="1"/>
</dbReference>
<sequence>MTIIAEFTLHAEEFILGQVLSRDPDTNVEIERVVPASRRVMPYIWVHGGGLDAFEAAVRASEHVRELVALDYVDESGLYRVEWRADVESLIYGMAQTEASILEARGNEEWYFRIRFDSHEGLTEFHDYCLDHDISYNLERVYTLVEGEEQGYLFNLTPPQREAMLLALERGYFEIPREVTLAELANDLDISEQAFSERVRRATNKVLSSALSSHSVSDRR</sequence>
<feature type="domain" description="HTH bat-type" evidence="3">
    <location>
        <begin position="156"/>
        <end position="207"/>
    </location>
</feature>
<name>A0ABD6AU81_9EURY</name>
<proteinExistence type="predicted"/>